<evidence type="ECO:0000256" key="6">
    <source>
        <dbReference type="ARBA" id="ARBA00023235"/>
    </source>
</evidence>
<accession>A0AAD4FFP1</accession>
<comment type="catalytic activity">
    <reaction evidence="10">
        <text>ATP + H2O = ADP + phosphate + H(+)</text>
        <dbReference type="Rhea" id="RHEA:13065"/>
        <dbReference type="ChEBI" id="CHEBI:15377"/>
        <dbReference type="ChEBI" id="CHEBI:15378"/>
        <dbReference type="ChEBI" id="CHEBI:30616"/>
        <dbReference type="ChEBI" id="CHEBI:43474"/>
        <dbReference type="ChEBI" id="CHEBI:456216"/>
        <dbReference type="EC" id="5.6.2.4"/>
    </reaction>
</comment>
<dbReference type="SUPFAM" id="SSF52540">
    <property type="entry name" value="P-loop containing nucleoside triphosphate hydrolases"/>
    <property type="match status" value="1"/>
</dbReference>
<dbReference type="SMART" id="SM00490">
    <property type="entry name" value="HELICc"/>
    <property type="match status" value="1"/>
</dbReference>
<dbReference type="Gene3D" id="1.10.3380.10">
    <property type="entry name" value="Sec63 N-terminal domain-like domain"/>
    <property type="match status" value="1"/>
</dbReference>
<dbReference type="InterPro" id="IPR004179">
    <property type="entry name" value="Sec63-dom"/>
</dbReference>
<dbReference type="EMBL" id="JAANER010000005">
    <property type="protein sequence ID" value="KAG9188957.1"/>
    <property type="molecule type" value="Genomic_DNA"/>
</dbReference>
<dbReference type="SMART" id="SM00487">
    <property type="entry name" value="DEXDc"/>
    <property type="match status" value="1"/>
</dbReference>
<dbReference type="InterPro" id="IPR014001">
    <property type="entry name" value="Helicase_ATP-bd"/>
</dbReference>
<name>A0AAD4FFP1_9PLEO</name>
<dbReference type="GO" id="GO:0043138">
    <property type="term" value="F:3'-5' DNA helicase activity"/>
    <property type="evidence" value="ECO:0007669"/>
    <property type="project" value="UniProtKB-EC"/>
</dbReference>
<dbReference type="Pfam" id="PF00271">
    <property type="entry name" value="Helicase_C"/>
    <property type="match status" value="1"/>
</dbReference>
<dbReference type="GO" id="GO:0003676">
    <property type="term" value="F:nucleic acid binding"/>
    <property type="evidence" value="ECO:0007669"/>
    <property type="project" value="InterPro"/>
</dbReference>
<gene>
    <name evidence="14" type="ORF">G6011_05825</name>
</gene>
<evidence type="ECO:0000256" key="1">
    <source>
        <dbReference type="ARBA" id="ARBA00010140"/>
    </source>
</evidence>
<dbReference type="PANTHER" id="PTHR47835:SF3">
    <property type="entry name" value="HELICASE FOR MEIOSIS 1"/>
    <property type="match status" value="1"/>
</dbReference>
<comment type="similarity">
    <text evidence="1">Belongs to the helicase family. SKI2 subfamily.</text>
</comment>
<feature type="domain" description="Helicase ATP-binding" evidence="12">
    <location>
        <begin position="274"/>
        <end position="448"/>
    </location>
</feature>
<keyword evidence="5" id="KW-0067">ATP-binding</keyword>
<feature type="region of interest" description="Disordered" evidence="11">
    <location>
        <begin position="1431"/>
        <end position="1450"/>
    </location>
</feature>
<evidence type="ECO:0000256" key="10">
    <source>
        <dbReference type="ARBA" id="ARBA00048988"/>
    </source>
</evidence>
<evidence type="ECO:0000256" key="9">
    <source>
        <dbReference type="ARBA" id="ARBA00034808"/>
    </source>
</evidence>
<reference evidence="14" key="1">
    <citation type="submission" date="2021-07" db="EMBL/GenBank/DDBJ databases">
        <title>Genome Resource of American Ginseng Black Spot Pathogen Alternaria panax.</title>
        <authorList>
            <person name="Qiu C."/>
            <person name="Wang W."/>
            <person name="Liu Z."/>
        </authorList>
    </citation>
    <scope>NUCLEOTIDE SEQUENCE</scope>
    <source>
        <strain evidence="14">BNCC115425</strain>
    </source>
</reference>
<feature type="region of interest" description="Disordered" evidence="11">
    <location>
        <begin position="1080"/>
        <end position="1113"/>
    </location>
</feature>
<evidence type="ECO:0000256" key="4">
    <source>
        <dbReference type="ARBA" id="ARBA00022806"/>
    </source>
</evidence>
<feature type="region of interest" description="Disordered" evidence="11">
    <location>
        <begin position="1"/>
        <end position="49"/>
    </location>
</feature>
<evidence type="ECO:0000313" key="14">
    <source>
        <dbReference type="EMBL" id="KAG9188957.1"/>
    </source>
</evidence>
<feature type="domain" description="Helicase C-terminal" evidence="13">
    <location>
        <begin position="489"/>
        <end position="677"/>
    </location>
</feature>
<dbReference type="InterPro" id="IPR001650">
    <property type="entry name" value="Helicase_C-like"/>
</dbReference>
<feature type="compositionally biased region" description="Basic residues" evidence="11">
    <location>
        <begin position="1215"/>
        <end position="1224"/>
    </location>
</feature>
<dbReference type="Gene3D" id="3.40.50.300">
    <property type="entry name" value="P-loop containing nucleotide triphosphate hydrolases"/>
    <property type="match status" value="2"/>
</dbReference>
<evidence type="ECO:0000256" key="3">
    <source>
        <dbReference type="ARBA" id="ARBA00022801"/>
    </source>
</evidence>
<dbReference type="InterPro" id="IPR011545">
    <property type="entry name" value="DEAD/DEAH_box_helicase_dom"/>
</dbReference>
<evidence type="ECO:0000256" key="2">
    <source>
        <dbReference type="ARBA" id="ARBA00022741"/>
    </source>
</evidence>
<dbReference type="GO" id="GO:0016787">
    <property type="term" value="F:hydrolase activity"/>
    <property type="evidence" value="ECO:0007669"/>
    <property type="project" value="UniProtKB-KW"/>
</dbReference>
<dbReference type="InterPro" id="IPR036388">
    <property type="entry name" value="WH-like_DNA-bd_sf"/>
</dbReference>
<dbReference type="SMART" id="SM00973">
    <property type="entry name" value="Sec63"/>
    <property type="match status" value="1"/>
</dbReference>
<evidence type="ECO:0000256" key="7">
    <source>
        <dbReference type="ARBA" id="ARBA00023254"/>
    </source>
</evidence>
<dbReference type="EC" id="5.6.2.4" evidence="9"/>
<dbReference type="FunFam" id="1.10.10.10:FF:000012">
    <property type="entry name" value="U5 small nuclear ribonucleoprotein helicase"/>
    <property type="match status" value="1"/>
</dbReference>
<dbReference type="Gene3D" id="1.10.10.10">
    <property type="entry name" value="Winged helix-like DNA-binding domain superfamily/Winged helix DNA-binding domain"/>
    <property type="match status" value="1"/>
</dbReference>
<evidence type="ECO:0000256" key="8">
    <source>
        <dbReference type="ARBA" id="ARBA00034617"/>
    </source>
</evidence>
<dbReference type="SUPFAM" id="SSF46785">
    <property type="entry name" value="Winged helix' DNA-binding domain"/>
    <property type="match status" value="1"/>
</dbReference>
<dbReference type="GO" id="GO:0005524">
    <property type="term" value="F:ATP binding"/>
    <property type="evidence" value="ECO:0007669"/>
    <property type="project" value="UniProtKB-KW"/>
</dbReference>
<dbReference type="CDD" id="cd18795">
    <property type="entry name" value="SF2_C_Ski2"/>
    <property type="match status" value="1"/>
</dbReference>
<dbReference type="InterPro" id="IPR036390">
    <property type="entry name" value="WH_DNA-bd_sf"/>
</dbReference>
<protein>
    <recommendedName>
        <fullName evidence="9">DNA 3'-5' helicase</fullName>
        <ecNumber evidence="9">5.6.2.4</ecNumber>
    </recommendedName>
</protein>
<dbReference type="InterPro" id="IPR057842">
    <property type="entry name" value="WH_MER3"/>
</dbReference>
<evidence type="ECO:0000256" key="5">
    <source>
        <dbReference type="ARBA" id="ARBA00022840"/>
    </source>
</evidence>
<sequence>MGGEYYPSGDFERLGAHRRTSQHDVLRSQVQQPGRQVAARDRYRATQQDHPIYDVVEDDSAYDYGPQLDSFDDRLLQQSYPNRQRQAAQSRARLSLAPGSSTFFGNAAPTQSQQYQRARHDGTYDDQAEYPPRAEQAIRGQLSRPAYNSMPLHESSSNTTYVTPQRDSQADLFEDDRSYAGEDYKQQHQRPYKQVVQIDFRQQHDQQRAPAMSQREDAHRQHVLLKSQLNSVNLSQAPPTCQGIRLVPVTTLPDRLQTVFPYPTFNAVQSKCFEMVFRTDDNFVLASPTGSGKTVILELAICRAVATNATGQYKVVYQAPTKALCSERQRDWEAKFNKLGLKCAELTGDSDAGDLRNVQSANIIITTPEKWDSMTRKWKDHEKLMRLIRVFLIDEVHILKEDRGATLEAIVSRMKSIGTDVRFVALSATVPNFHDIAAWLGKNSSEPDFPAANERFGEEFRPVKLQKHVRGYNTNSSNDFGFEKLLDAKIPEVIATYCQRKPIMVFCATRNSTANTAKLIAKWWKSTSGRNRMWGPPSKLPPLSNKELRDTVASGVAFHHAGLDLDDRMQVEKGFIAGEINVICCTSTLAVGVNLPCHLVIIKNTMSWGAEGLQEYSDLEMMQMLGRAGRPQYDDSAVAVIMTRQAKVRRYEMLVAGQDLIESKLHLNLVDHMNAEIGLGAISDLQSARKWLRGTFLYVRLQQNPNFYKLDGSRNGQSIEEQVDDICFRDITLLRETNLVSGEEYFRCTDFGQAMARYYVNFETMKVFMGLGTKATPSEILSAIAQATEFSTIRFRQGEKSFYRLLNKSPSIRWPIPVNLDLPAQKVSLIIQSVLGSADISWDGEAAKHRSQYTTEMQIIFKNIGSLVRCIIDCQIILADSVSIHSALMLERSLGARIWDDSPLQMKQIESIGVVAVRKLVNARLRSMEDLEGCEPHRIEALVGRNPPYGLTILDKVRLFPKLRVSLHAQPSTVMRCHNGVKIQIKADIGFLNEQPPQRFNNKLIYVCLLVDTSDGRKIHFARISGPKLGSGQSITIPALLTSPEQSINCYVMSGSMRVASVKPNIAAFMFPIPRPHDSDVAKFNQSNVSKRRTDTARPSRKPSAISEDFGDGDLDDDTMVGASLRDLDFDHIENYADPIEMAKQKNNAKDKPAKDKNAGKSKTTSTTRPFGASVDDNDQERVQLANGKWVCNHPCKDRLACRHFCCKDGMEKPPKKKAAAKHIRSGEDRPDLTPKAPITKAKQTQTKLQLMASKRKVSPPIDELDLTQQDKKRKADYGINGARDYRDLHQLHKTIQGKELPVSLNSIMYMKPTYSYSKGGEHSLDFMGPCTIARPPTSSDYGDVLDDIREPKGYMEHGVVVPTHGSDTFGDDSSLVEDAMIGFLDSQDLQGVREDDGDIMQPLENAFDDADGTRYVHEGNNVDVGFARRDNGGHSSSVHHDEARQASIRESRSRFVGGISSPQMEMAYVEDDVADLLDMFDDKPVEDLAVGEQRVPEAFRDLEPWLLREFGDVVEFVDE</sequence>
<feature type="compositionally biased region" description="Basic and acidic residues" evidence="11">
    <location>
        <begin position="10"/>
        <end position="26"/>
    </location>
</feature>
<feature type="region of interest" description="Disordered" evidence="11">
    <location>
        <begin position="98"/>
        <end position="130"/>
    </location>
</feature>
<dbReference type="Pfam" id="PF23445">
    <property type="entry name" value="WHD_SNRNP200"/>
    <property type="match status" value="1"/>
</dbReference>
<dbReference type="Pfam" id="PF00270">
    <property type="entry name" value="DEAD"/>
    <property type="match status" value="1"/>
</dbReference>
<keyword evidence="4 14" id="KW-0347">Helicase</keyword>
<proteinExistence type="inferred from homology"/>
<dbReference type="FunFam" id="1.10.3380.10:FF:000012">
    <property type="entry name" value="DEAD/DEAH box DNA helicase"/>
    <property type="match status" value="1"/>
</dbReference>
<organism evidence="14 15">
    <name type="scientific">Alternaria panax</name>
    <dbReference type="NCBI Taxonomy" id="48097"/>
    <lineage>
        <taxon>Eukaryota</taxon>
        <taxon>Fungi</taxon>
        <taxon>Dikarya</taxon>
        <taxon>Ascomycota</taxon>
        <taxon>Pezizomycotina</taxon>
        <taxon>Dothideomycetes</taxon>
        <taxon>Pleosporomycetidae</taxon>
        <taxon>Pleosporales</taxon>
        <taxon>Pleosporineae</taxon>
        <taxon>Pleosporaceae</taxon>
        <taxon>Alternaria</taxon>
        <taxon>Alternaria sect. Panax</taxon>
    </lineage>
</organism>
<keyword evidence="3 14" id="KW-0378">Hydrolase</keyword>
<dbReference type="GO" id="GO:0051321">
    <property type="term" value="P:meiotic cell cycle"/>
    <property type="evidence" value="ECO:0007669"/>
    <property type="project" value="UniProtKB-KW"/>
</dbReference>
<keyword evidence="2" id="KW-0547">Nucleotide-binding</keyword>
<dbReference type="SUPFAM" id="SSF158702">
    <property type="entry name" value="Sec63 N-terminal domain-like"/>
    <property type="match status" value="1"/>
</dbReference>
<comment type="catalytic activity">
    <reaction evidence="8">
        <text>Couples ATP hydrolysis with the unwinding of duplex DNA by translocating in the 3'-5' direction.</text>
        <dbReference type="EC" id="5.6.2.4"/>
    </reaction>
</comment>
<feature type="region of interest" description="Disordered" evidence="11">
    <location>
        <begin position="1141"/>
        <end position="1175"/>
    </location>
</feature>
<keyword evidence="15" id="KW-1185">Reference proteome</keyword>
<evidence type="ECO:0000259" key="12">
    <source>
        <dbReference type="PROSITE" id="PS51192"/>
    </source>
</evidence>
<dbReference type="InterPro" id="IPR052247">
    <property type="entry name" value="Meiotic_Crossover_Helicase"/>
</dbReference>
<feature type="compositionally biased region" description="Polar residues" evidence="11">
    <location>
        <begin position="98"/>
        <end position="116"/>
    </location>
</feature>
<evidence type="ECO:0000256" key="11">
    <source>
        <dbReference type="SAM" id="MobiDB-lite"/>
    </source>
</evidence>
<comment type="caution">
    <text evidence="14">The sequence shown here is derived from an EMBL/GenBank/DDBJ whole genome shotgun (WGS) entry which is preliminary data.</text>
</comment>
<dbReference type="Proteomes" id="UP001199106">
    <property type="component" value="Unassembled WGS sequence"/>
</dbReference>
<keyword evidence="7" id="KW-0469">Meiosis</keyword>
<feature type="region of interest" description="Disordered" evidence="11">
    <location>
        <begin position="1213"/>
        <end position="1236"/>
    </location>
</feature>
<dbReference type="PROSITE" id="PS51194">
    <property type="entry name" value="HELICASE_CTER"/>
    <property type="match status" value="1"/>
</dbReference>
<dbReference type="InterPro" id="IPR027417">
    <property type="entry name" value="P-loop_NTPase"/>
</dbReference>
<evidence type="ECO:0000313" key="15">
    <source>
        <dbReference type="Proteomes" id="UP001199106"/>
    </source>
</evidence>
<feature type="compositionally biased region" description="Basic and acidic residues" evidence="11">
    <location>
        <begin position="1141"/>
        <end position="1159"/>
    </location>
</feature>
<dbReference type="Pfam" id="PF02889">
    <property type="entry name" value="Sec63"/>
    <property type="match status" value="1"/>
</dbReference>
<dbReference type="PANTHER" id="PTHR47835">
    <property type="entry name" value="HFM1, ATP DEPENDENT DNA HELICASE HOMOLOG"/>
    <property type="match status" value="1"/>
</dbReference>
<evidence type="ECO:0000259" key="13">
    <source>
        <dbReference type="PROSITE" id="PS51194"/>
    </source>
</evidence>
<keyword evidence="6" id="KW-0413">Isomerase</keyword>
<dbReference type="PROSITE" id="PS51192">
    <property type="entry name" value="HELICASE_ATP_BIND_1"/>
    <property type="match status" value="1"/>
</dbReference>